<feature type="region of interest" description="Disordered" evidence="1">
    <location>
        <begin position="92"/>
        <end position="143"/>
    </location>
</feature>
<organism evidence="2 3">
    <name type="scientific">Opisthorchis felineus</name>
    <dbReference type="NCBI Taxonomy" id="147828"/>
    <lineage>
        <taxon>Eukaryota</taxon>
        <taxon>Metazoa</taxon>
        <taxon>Spiralia</taxon>
        <taxon>Lophotrochozoa</taxon>
        <taxon>Platyhelminthes</taxon>
        <taxon>Trematoda</taxon>
        <taxon>Digenea</taxon>
        <taxon>Opisthorchiida</taxon>
        <taxon>Opisthorchiata</taxon>
        <taxon>Opisthorchiidae</taxon>
        <taxon>Opisthorchis</taxon>
    </lineage>
</organism>
<name>A0A4S2LFQ2_OPIFE</name>
<dbReference type="OrthoDB" id="1906282at2759"/>
<dbReference type="InterPro" id="IPR029338">
    <property type="entry name" value="TSSC4"/>
</dbReference>
<dbReference type="Proteomes" id="UP000308267">
    <property type="component" value="Unassembled WGS sequence"/>
</dbReference>
<feature type="compositionally biased region" description="Basic residues" evidence="1">
    <location>
        <begin position="107"/>
        <end position="116"/>
    </location>
</feature>
<feature type="compositionally biased region" description="Acidic residues" evidence="1">
    <location>
        <begin position="230"/>
        <end position="244"/>
    </location>
</feature>
<evidence type="ECO:0000256" key="1">
    <source>
        <dbReference type="SAM" id="MobiDB-lite"/>
    </source>
</evidence>
<sequence>MLLISFRFISFKMEPLSTTTSTDSMYQLRLVTVAPESNTGTAACSFQQRQSSVFDALADLEAAHKRVTEATKDERRELSRTTWRHVVTAPEDLVAEKERRKGDSSHGVRKQPRQVFRRPNAPPPPSRRPQSRINNPKRWDPSKWTHYSLADVDEDGSVANASGDPNFAIASAFLAELRDRNTDQEIAELPNDHRKHRILFRPTRGTKRQRCEVDKDVNSSGPTPIAEQECKDEDSVASDVDELDPAAVPQTSSNAVFFQRRRQRQLRFRTPENPDSPPGPVDVQLMTEESSSPHQSSSSEEDIEHDDMMDHHLA</sequence>
<dbReference type="Pfam" id="PF15264">
    <property type="entry name" value="TSSC4"/>
    <property type="match status" value="1"/>
</dbReference>
<gene>
    <name evidence="2" type="ORF">CRM22_007937</name>
</gene>
<dbReference type="EMBL" id="SJOL01007915">
    <property type="protein sequence ID" value="TGZ61556.1"/>
    <property type="molecule type" value="Genomic_DNA"/>
</dbReference>
<evidence type="ECO:0000313" key="3">
    <source>
        <dbReference type="Proteomes" id="UP000308267"/>
    </source>
</evidence>
<dbReference type="AlphaFoldDB" id="A0A4S2LFQ2"/>
<feature type="region of interest" description="Disordered" evidence="1">
    <location>
        <begin position="205"/>
        <end position="314"/>
    </location>
</feature>
<comment type="caution">
    <text evidence="2">The sequence shown here is derived from an EMBL/GenBank/DDBJ whole genome shotgun (WGS) entry which is preliminary data.</text>
</comment>
<evidence type="ECO:0000313" key="2">
    <source>
        <dbReference type="EMBL" id="TGZ61556.1"/>
    </source>
</evidence>
<protein>
    <submittedName>
        <fullName evidence="2">Uncharacterized protein</fullName>
    </submittedName>
</protein>
<keyword evidence="3" id="KW-1185">Reference proteome</keyword>
<proteinExistence type="predicted"/>
<feature type="compositionally biased region" description="Basic and acidic residues" evidence="1">
    <location>
        <begin position="94"/>
        <end position="106"/>
    </location>
</feature>
<accession>A0A4S2LFQ2</accession>
<reference evidence="2 3" key="1">
    <citation type="journal article" date="2019" name="BMC Genomics">
        <title>New insights from Opisthorchis felineus genome: update on genomics of the epidemiologically important liver flukes.</title>
        <authorList>
            <person name="Ershov N.I."/>
            <person name="Mordvinov V.A."/>
            <person name="Prokhortchouk E.B."/>
            <person name="Pakharukova M.Y."/>
            <person name="Gunbin K.V."/>
            <person name="Ustyantsev K."/>
            <person name="Genaev M.A."/>
            <person name="Blinov A.G."/>
            <person name="Mazur A."/>
            <person name="Boulygina E."/>
            <person name="Tsygankova S."/>
            <person name="Khrameeva E."/>
            <person name="Chekanov N."/>
            <person name="Fan G."/>
            <person name="Xiao A."/>
            <person name="Zhang H."/>
            <person name="Xu X."/>
            <person name="Yang H."/>
            <person name="Solovyev V."/>
            <person name="Lee S.M."/>
            <person name="Liu X."/>
            <person name="Afonnikov D.A."/>
            <person name="Skryabin K.G."/>
        </authorList>
    </citation>
    <scope>NUCLEOTIDE SEQUENCE [LARGE SCALE GENOMIC DNA]</scope>
    <source>
        <strain evidence="2">AK-0245</strain>
        <tissue evidence="2">Whole organism</tissue>
    </source>
</reference>
<feature type="compositionally biased region" description="Low complexity" evidence="1">
    <location>
        <begin position="288"/>
        <end position="298"/>
    </location>
</feature>